<dbReference type="Proteomes" id="UP000483820">
    <property type="component" value="Chromosome I"/>
</dbReference>
<dbReference type="AlphaFoldDB" id="A0A6A5HXY6"/>
<comment type="caution">
    <text evidence="1">The sequence shown here is derived from an EMBL/GenBank/DDBJ whole genome shotgun (WGS) entry which is preliminary data.</text>
</comment>
<reference evidence="1 2" key="1">
    <citation type="submission" date="2019-12" db="EMBL/GenBank/DDBJ databases">
        <title>Chromosome-level assembly of the Caenorhabditis remanei genome.</title>
        <authorList>
            <person name="Teterina A.A."/>
            <person name="Willis J.H."/>
            <person name="Phillips P.C."/>
        </authorList>
    </citation>
    <scope>NUCLEOTIDE SEQUENCE [LARGE SCALE GENOMIC DNA]</scope>
    <source>
        <strain evidence="1 2">PX506</strain>
        <tissue evidence="1">Whole organism</tissue>
    </source>
</reference>
<sequence length="101" mass="11244">MTPLSSVSTAIVMIVIPADFNVFATDNGSNKPVPFNAVAYTIITLERLYTRVGSQSDNRICFCVQWNWLGGSIFSLKHFEIQLIISLKLPQLQGLESKLII</sequence>
<name>A0A6A5HXY6_CAERE</name>
<dbReference type="CTD" id="78773574"/>
<dbReference type="RefSeq" id="XP_053592577.1">
    <property type="nucleotide sequence ID" value="XM_053723932.1"/>
</dbReference>
<proteinExistence type="predicted"/>
<dbReference type="KEGG" id="crq:GCK72_003269"/>
<dbReference type="GeneID" id="78773574"/>
<evidence type="ECO:0000313" key="1">
    <source>
        <dbReference type="EMBL" id="KAF1771443.1"/>
    </source>
</evidence>
<accession>A0A6A5HXY6</accession>
<gene>
    <name evidence="1" type="ORF">GCK72_003269</name>
</gene>
<dbReference type="EMBL" id="WUAV01000001">
    <property type="protein sequence ID" value="KAF1771443.1"/>
    <property type="molecule type" value="Genomic_DNA"/>
</dbReference>
<organism evidence="1 2">
    <name type="scientific">Caenorhabditis remanei</name>
    <name type="common">Caenorhabditis vulgaris</name>
    <dbReference type="NCBI Taxonomy" id="31234"/>
    <lineage>
        <taxon>Eukaryota</taxon>
        <taxon>Metazoa</taxon>
        <taxon>Ecdysozoa</taxon>
        <taxon>Nematoda</taxon>
        <taxon>Chromadorea</taxon>
        <taxon>Rhabditida</taxon>
        <taxon>Rhabditina</taxon>
        <taxon>Rhabditomorpha</taxon>
        <taxon>Rhabditoidea</taxon>
        <taxon>Rhabditidae</taxon>
        <taxon>Peloderinae</taxon>
        <taxon>Caenorhabditis</taxon>
    </lineage>
</organism>
<protein>
    <submittedName>
        <fullName evidence="1">Uncharacterized protein</fullName>
    </submittedName>
</protein>
<evidence type="ECO:0000313" key="2">
    <source>
        <dbReference type="Proteomes" id="UP000483820"/>
    </source>
</evidence>